<accession>A0A843V2I9</accession>
<protein>
    <submittedName>
        <fullName evidence="1">Uncharacterized protein</fullName>
    </submittedName>
</protein>
<dbReference type="AlphaFoldDB" id="A0A843V2I9"/>
<evidence type="ECO:0000313" key="1">
    <source>
        <dbReference type="EMBL" id="MQL90085.1"/>
    </source>
</evidence>
<dbReference type="EMBL" id="NMUH01001207">
    <property type="protein sequence ID" value="MQL90085.1"/>
    <property type="molecule type" value="Genomic_DNA"/>
</dbReference>
<gene>
    <name evidence="1" type="ORF">Taro_022673</name>
</gene>
<comment type="caution">
    <text evidence="1">The sequence shown here is derived from an EMBL/GenBank/DDBJ whole genome shotgun (WGS) entry which is preliminary data.</text>
</comment>
<proteinExistence type="predicted"/>
<evidence type="ECO:0000313" key="2">
    <source>
        <dbReference type="Proteomes" id="UP000652761"/>
    </source>
</evidence>
<keyword evidence="2" id="KW-1185">Reference proteome</keyword>
<organism evidence="1 2">
    <name type="scientific">Colocasia esculenta</name>
    <name type="common">Wild taro</name>
    <name type="synonym">Arum esculentum</name>
    <dbReference type="NCBI Taxonomy" id="4460"/>
    <lineage>
        <taxon>Eukaryota</taxon>
        <taxon>Viridiplantae</taxon>
        <taxon>Streptophyta</taxon>
        <taxon>Embryophyta</taxon>
        <taxon>Tracheophyta</taxon>
        <taxon>Spermatophyta</taxon>
        <taxon>Magnoliopsida</taxon>
        <taxon>Liliopsida</taxon>
        <taxon>Araceae</taxon>
        <taxon>Aroideae</taxon>
        <taxon>Colocasieae</taxon>
        <taxon>Colocasia</taxon>
    </lineage>
</organism>
<dbReference type="Proteomes" id="UP000652761">
    <property type="component" value="Unassembled WGS sequence"/>
</dbReference>
<sequence>MLAGTPPPVRSRRPLTKHVLLEARFRLPSAQVVPPGTRHRTAGPSIEQAACSVHPDQGGQRGPFTSWQRLPRQHHPCPMIKGSINRRAPQRAPQWVTVRTGDRLSSSLSGCPFGSGPNRKIPPQCQPISNSIGFPIDVLTCDTMTTFIDQPLSLISHHQPLASLSIVSHRHCRQSSIVVTEHRASGANVVRIEFVVMAKI</sequence>
<reference evidence="1" key="1">
    <citation type="submission" date="2017-07" db="EMBL/GenBank/DDBJ databases">
        <title>Taro Niue Genome Assembly and Annotation.</title>
        <authorList>
            <person name="Atibalentja N."/>
            <person name="Keating K."/>
            <person name="Fields C.J."/>
        </authorList>
    </citation>
    <scope>NUCLEOTIDE SEQUENCE</scope>
    <source>
        <strain evidence="1">Niue_2</strain>
        <tissue evidence="1">Leaf</tissue>
    </source>
</reference>
<name>A0A843V2I9_COLES</name>